<keyword evidence="1" id="KW-0732">Signal</keyword>
<dbReference type="AlphaFoldDB" id="A0A399SGE0"/>
<accession>A0A399SGE0</accession>
<dbReference type="EMBL" id="QWGE01000001">
    <property type="protein sequence ID" value="RIJ42650.1"/>
    <property type="molecule type" value="Genomic_DNA"/>
</dbReference>
<dbReference type="Pfam" id="PF14344">
    <property type="entry name" value="DUF4397"/>
    <property type="match status" value="1"/>
</dbReference>
<evidence type="ECO:0000313" key="4">
    <source>
        <dbReference type="Proteomes" id="UP000266005"/>
    </source>
</evidence>
<evidence type="ECO:0000313" key="3">
    <source>
        <dbReference type="EMBL" id="RIJ42650.1"/>
    </source>
</evidence>
<organism evidence="3 4">
    <name type="scientific">Pontibacter oryzae</name>
    <dbReference type="NCBI Taxonomy" id="2304593"/>
    <lineage>
        <taxon>Bacteria</taxon>
        <taxon>Pseudomonadati</taxon>
        <taxon>Bacteroidota</taxon>
        <taxon>Cytophagia</taxon>
        <taxon>Cytophagales</taxon>
        <taxon>Hymenobacteraceae</taxon>
        <taxon>Pontibacter</taxon>
    </lineage>
</organism>
<dbReference type="PROSITE" id="PS51257">
    <property type="entry name" value="PROKAR_LIPOPROTEIN"/>
    <property type="match status" value="1"/>
</dbReference>
<gene>
    <name evidence="3" type="ORF">D1627_01995</name>
</gene>
<keyword evidence="4" id="KW-1185">Reference proteome</keyword>
<dbReference type="Proteomes" id="UP000266005">
    <property type="component" value="Unassembled WGS sequence"/>
</dbReference>
<feature type="domain" description="DUF4397" evidence="2">
    <location>
        <begin position="42"/>
        <end position="156"/>
    </location>
</feature>
<evidence type="ECO:0000259" key="2">
    <source>
        <dbReference type="Pfam" id="PF14344"/>
    </source>
</evidence>
<dbReference type="InterPro" id="IPR025510">
    <property type="entry name" value="DUF4397"/>
</dbReference>
<name>A0A399SGE0_9BACT</name>
<reference evidence="4" key="1">
    <citation type="submission" date="2018-08" db="EMBL/GenBank/DDBJ databases">
        <title>Mucilaginibacter sp. MYSH2.</title>
        <authorList>
            <person name="Seo T."/>
        </authorList>
    </citation>
    <scope>NUCLEOTIDE SEQUENCE [LARGE SCALE GENOMIC DNA]</scope>
    <source>
        <strain evidence="4">KIRAN</strain>
    </source>
</reference>
<sequence length="239" mass="25910">MHKFFRKSPLGKAALVLFSAAAFTLTGCMDDDTEMPEPTPAAFVSFYHGSPDANDIDIQLNSRVLNTQPFKYSTFSGYLPLSPETYNIKFTQVNAATAYVESTPTFKNGKAYSIFAVNTLANMEMLIVQDSVKAPASGKAGLRIINLSPDAPALDISTTGTTVLDLATDVAFKEITPFMEIDGKTYTLEIKNADTDEVLLTVTSTNFQPNVTYSLIIRGFATPPSGNTNTLNAQVISNY</sequence>
<comment type="caution">
    <text evidence="3">The sequence shown here is derived from an EMBL/GenBank/DDBJ whole genome shotgun (WGS) entry which is preliminary data.</text>
</comment>
<evidence type="ECO:0000256" key="1">
    <source>
        <dbReference type="SAM" id="SignalP"/>
    </source>
</evidence>
<feature type="signal peptide" evidence="1">
    <location>
        <begin position="1"/>
        <end position="22"/>
    </location>
</feature>
<proteinExistence type="predicted"/>
<feature type="chain" id="PRO_5017353394" evidence="1">
    <location>
        <begin position="23"/>
        <end position="239"/>
    </location>
</feature>
<protein>
    <submittedName>
        <fullName evidence="3">DUF4397 domain-containing protein</fullName>
    </submittedName>
</protein>